<protein>
    <submittedName>
        <fullName evidence="1">Uncharacterized protein</fullName>
    </submittedName>
</protein>
<name>A0AAD9JAB0_RIDPI</name>
<proteinExistence type="predicted"/>
<sequence length="69" mass="7242">MLDTGDGQAMALPVDDEWDVASSVMPAPLPEPPPQPASARCQLVYASEATKAAVNCYFESDVDTVGICV</sequence>
<gene>
    <name evidence="1" type="ORF">NP493_3068g00003</name>
</gene>
<reference evidence="1" key="1">
    <citation type="journal article" date="2023" name="Mol. Biol. Evol.">
        <title>Third-Generation Sequencing Reveals the Adaptive Role of the Epigenome in Three Deep-Sea Polychaetes.</title>
        <authorList>
            <person name="Perez M."/>
            <person name="Aroh O."/>
            <person name="Sun Y."/>
            <person name="Lan Y."/>
            <person name="Juniper S.K."/>
            <person name="Young C.R."/>
            <person name="Angers B."/>
            <person name="Qian P.Y."/>
        </authorList>
    </citation>
    <scope>NUCLEOTIDE SEQUENCE</scope>
    <source>
        <strain evidence="1">R07B-5</strain>
    </source>
</reference>
<comment type="caution">
    <text evidence="1">The sequence shown here is derived from an EMBL/GenBank/DDBJ whole genome shotgun (WGS) entry which is preliminary data.</text>
</comment>
<organism evidence="1 2">
    <name type="scientific">Ridgeia piscesae</name>
    <name type="common">Tubeworm</name>
    <dbReference type="NCBI Taxonomy" id="27915"/>
    <lineage>
        <taxon>Eukaryota</taxon>
        <taxon>Metazoa</taxon>
        <taxon>Spiralia</taxon>
        <taxon>Lophotrochozoa</taxon>
        <taxon>Annelida</taxon>
        <taxon>Polychaeta</taxon>
        <taxon>Sedentaria</taxon>
        <taxon>Canalipalpata</taxon>
        <taxon>Sabellida</taxon>
        <taxon>Siboglinidae</taxon>
        <taxon>Ridgeia</taxon>
    </lineage>
</organism>
<keyword evidence="2" id="KW-1185">Reference proteome</keyword>
<evidence type="ECO:0000313" key="1">
    <source>
        <dbReference type="EMBL" id="KAK2149102.1"/>
    </source>
</evidence>
<dbReference type="Proteomes" id="UP001209878">
    <property type="component" value="Unassembled WGS sequence"/>
</dbReference>
<accession>A0AAD9JAB0</accession>
<evidence type="ECO:0000313" key="2">
    <source>
        <dbReference type="Proteomes" id="UP001209878"/>
    </source>
</evidence>
<dbReference type="AlphaFoldDB" id="A0AAD9JAB0"/>
<dbReference type="EMBL" id="JAODUO010003052">
    <property type="protein sequence ID" value="KAK2149102.1"/>
    <property type="molecule type" value="Genomic_DNA"/>
</dbReference>